<dbReference type="OrthoDB" id="3270319at2759"/>
<reference evidence="1 2" key="1">
    <citation type="journal article" date="2015" name="Fungal Genet. Biol.">
        <title>Evolution of novel wood decay mechanisms in Agaricales revealed by the genome sequences of Fistulina hepatica and Cylindrobasidium torrendii.</title>
        <authorList>
            <person name="Floudas D."/>
            <person name="Held B.W."/>
            <person name="Riley R."/>
            <person name="Nagy L.G."/>
            <person name="Koehler G."/>
            <person name="Ransdell A.S."/>
            <person name="Younus H."/>
            <person name="Chow J."/>
            <person name="Chiniquy J."/>
            <person name="Lipzen A."/>
            <person name="Tritt A."/>
            <person name="Sun H."/>
            <person name="Haridas S."/>
            <person name="LaButti K."/>
            <person name="Ohm R.A."/>
            <person name="Kues U."/>
            <person name="Blanchette R.A."/>
            <person name="Grigoriev I.V."/>
            <person name="Minto R.E."/>
            <person name="Hibbett D.S."/>
        </authorList>
    </citation>
    <scope>NUCLEOTIDE SEQUENCE [LARGE SCALE GENOMIC DNA]</scope>
    <source>
        <strain evidence="1 2">FP15055 ss-10</strain>
    </source>
</reference>
<dbReference type="Proteomes" id="UP000054007">
    <property type="component" value="Unassembled WGS sequence"/>
</dbReference>
<gene>
    <name evidence="1" type="ORF">CYLTODRAFT_460536</name>
</gene>
<dbReference type="EMBL" id="KN881365">
    <property type="protein sequence ID" value="KIY60682.1"/>
    <property type="molecule type" value="Genomic_DNA"/>
</dbReference>
<evidence type="ECO:0000313" key="1">
    <source>
        <dbReference type="EMBL" id="KIY60682.1"/>
    </source>
</evidence>
<sequence>MFGYNENWSLRVPETIVYILKALITLRLDASRHWLNRQEKASRKRQLSVNDSLGKDFLWKPTVPRKLTSRALTTALKKMREYRDLLDWTHLTSQEEALITQEVDLEAEDAFEGLRRRYQSLPEAVMLFEQCFMSIGWMASLIRRRSGKDTLEGIEIEGKYSVMVNRGKWLGNRVYESAINEMAEMDVGDAEVFRAQVTAYVLEVTHRETPPDIQRLQDMMEGREPEDIFRDILSDSGDSVGIETYRQWDVPTLCHHLGYPQGPRPLGFREWVCSENNRKCMEGEVEKCEHAVPLELFWHQLCCVARIIDNMFNGERGEITGLCDGLPSAARKTAPTALKEGWSNVPGMLVALDVGMGKTVTLLAKIATYAAIVDAQAVNKDIKLGVQGKSGE</sequence>
<organism evidence="1 2">
    <name type="scientific">Cylindrobasidium torrendii FP15055 ss-10</name>
    <dbReference type="NCBI Taxonomy" id="1314674"/>
    <lineage>
        <taxon>Eukaryota</taxon>
        <taxon>Fungi</taxon>
        <taxon>Dikarya</taxon>
        <taxon>Basidiomycota</taxon>
        <taxon>Agaricomycotina</taxon>
        <taxon>Agaricomycetes</taxon>
        <taxon>Agaricomycetidae</taxon>
        <taxon>Agaricales</taxon>
        <taxon>Marasmiineae</taxon>
        <taxon>Physalacriaceae</taxon>
        <taxon>Cylindrobasidium</taxon>
    </lineage>
</organism>
<dbReference type="AlphaFoldDB" id="A0A0D7AR46"/>
<name>A0A0D7AR46_9AGAR</name>
<keyword evidence="2" id="KW-1185">Reference proteome</keyword>
<protein>
    <submittedName>
        <fullName evidence="1">Uncharacterized protein</fullName>
    </submittedName>
</protein>
<evidence type="ECO:0000313" key="2">
    <source>
        <dbReference type="Proteomes" id="UP000054007"/>
    </source>
</evidence>
<accession>A0A0D7AR46</accession>
<proteinExistence type="predicted"/>